<comment type="caution">
    <text evidence="2">The sequence shown here is derived from an EMBL/GenBank/DDBJ whole genome shotgun (WGS) entry which is preliminary data.</text>
</comment>
<evidence type="ECO:0000313" key="2">
    <source>
        <dbReference type="EMBL" id="KAJ8918211.1"/>
    </source>
</evidence>
<proteinExistence type="predicted"/>
<evidence type="ECO:0000313" key="3">
    <source>
        <dbReference type="Proteomes" id="UP001159042"/>
    </source>
</evidence>
<reference evidence="2 3" key="1">
    <citation type="journal article" date="2023" name="Insect Mol. Biol.">
        <title>Genome sequencing provides insights into the evolution of gene families encoding plant cell wall-degrading enzymes in longhorned beetles.</title>
        <authorList>
            <person name="Shin N.R."/>
            <person name="Okamura Y."/>
            <person name="Kirsch R."/>
            <person name="Pauchet Y."/>
        </authorList>
    </citation>
    <scope>NUCLEOTIDE SEQUENCE [LARGE SCALE GENOMIC DNA]</scope>
    <source>
        <strain evidence="2">EAD_L_NR</strain>
    </source>
</reference>
<dbReference type="Pfam" id="PF03184">
    <property type="entry name" value="DDE_1"/>
    <property type="match status" value="1"/>
</dbReference>
<dbReference type="EMBL" id="JANEYG010000027">
    <property type="protein sequence ID" value="KAJ8918211.1"/>
    <property type="molecule type" value="Genomic_DNA"/>
</dbReference>
<accession>A0AAV8VUZ3</accession>
<gene>
    <name evidence="2" type="ORF">NQ315_014079</name>
</gene>
<name>A0AAV8VUZ3_9CUCU</name>
<protein>
    <recommendedName>
        <fullName evidence="1">DDE-1 domain-containing protein</fullName>
    </recommendedName>
</protein>
<dbReference type="AlphaFoldDB" id="A0AAV8VUZ3"/>
<keyword evidence="3" id="KW-1185">Reference proteome</keyword>
<sequence length="171" mass="19810">MYAGSAIGELLPMYFVYKGDHLWNSWKEGGLPGTCYNRSRSRRFDFTCFEGWFFRILIGDNLSSHFSEAVPKKCQELNIAFVCLPNNATHILQPLDVYFYAPLKKYWRKILTHWKKTKGRKMSTISKDIFPKLLNDLQKKIDEGGKRSQNLISGFAKTGLYPSDTSRPNQK</sequence>
<dbReference type="GO" id="GO:0003676">
    <property type="term" value="F:nucleic acid binding"/>
    <property type="evidence" value="ECO:0007669"/>
    <property type="project" value="InterPro"/>
</dbReference>
<dbReference type="Proteomes" id="UP001159042">
    <property type="component" value="Unassembled WGS sequence"/>
</dbReference>
<evidence type="ECO:0000259" key="1">
    <source>
        <dbReference type="Pfam" id="PF03184"/>
    </source>
</evidence>
<dbReference type="InterPro" id="IPR004875">
    <property type="entry name" value="DDE_SF_endonuclease_dom"/>
</dbReference>
<feature type="domain" description="DDE-1" evidence="1">
    <location>
        <begin position="55"/>
        <end position="123"/>
    </location>
</feature>
<organism evidence="2 3">
    <name type="scientific">Exocentrus adspersus</name>
    <dbReference type="NCBI Taxonomy" id="1586481"/>
    <lineage>
        <taxon>Eukaryota</taxon>
        <taxon>Metazoa</taxon>
        <taxon>Ecdysozoa</taxon>
        <taxon>Arthropoda</taxon>
        <taxon>Hexapoda</taxon>
        <taxon>Insecta</taxon>
        <taxon>Pterygota</taxon>
        <taxon>Neoptera</taxon>
        <taxon>Endopterygota</taxon>
        <taxon>Coleoptera</taxon>
        <taxon>Polyphaga</taxon>
        <taxon>Cucujiformia</taxon>
        <taxon>Chrysomeloidea</taxon>
        <taxon>Cerambycidae</taxon>
        <taxon>Lamiinae</taxon>
        <taxon>Acanthocinini</taxon>
        <taxon>Exocentrus</taxon>
    </lineage>
</organism>